<dbReference type="EMBL" id="PJQD01000140">
    <property type="protein sequence ID" value="POY70261.1"/>
    <property type="molecule type" value="Genomic_DNA"/>
</dbReference>
<feature type="compositionally biased region" description="Low complexity" evidence="1">
    <location>
        <begin position="754"/>
        <end position="767"/>
    </location>
</feature>
<dbReference type="AlphaFoldDB" id="A0A2S5B0R7"/>
<sequence length="826" mass="88181">MHTADGIVSLPSHVAEGEDLVCRDFGLPSPLNGPSANATDKEQPLESSLPPAQSVPSSPEDGSQGVSRWSTSASGDSLAARCVSVYVDARDETASEPSNTDESEQYRSSGGSFETDVVQPSRRYSELPSRLARRRSLGEPDASGAGDQLLSLHPALGVIKVGPRRHSSALYANELENSPVPSRAAPIRLKPLVLTPARSISTPLTTSTREKRGGGPLSPTPSRRYSSPVSPLSTPAQRSAPEFARPYNGRRRSIGYRAESLDETDISPVDVKRSGSTSSESTTFSSDFSRRSSVETCDTQATTPSSSPEKLPFWTEKTRLPSLQNRFDPQRGLSLDVVLETDDDGVDARNRTSGSHARYRAFWEDEAARNESAFQDVCVALDELAPSFPTPTLFFDTAMPSATPISRSASTTSNESGSPRTPRRGKPIVIKPSAESPVTDDRRQSRRISRIRQSRPAADAMEMSPKQDEGKAPSAPVSSADVAKAASNAPRRIPRPLVWPPPNETKRLSLAPVMAYDSEDEDDGLASSLSDLDEKRASAPRRFAHMPRSARTRDQTDDDDPANILDFLLEEPVKITEVRLGPPVAAAVAKPTPRPQPRPLVAPKSPSSPKSSRSFASRLLGSFSASSASKGLESPPSKAAKKRPTSLMSRSKSAAPASGGERPRPVISGPLELEATETLQSDASGASSLRSVSTISLGQAQRSRSASFEVRRVPVSPTAVAAAVRESADEEGVAEELLAHFTEHGSATQLTTRSASSPSSPSHAMKKLPSTPLLLSPLWALPVTELPRNPLAWAERCNEQPQLHRTASLSSIASAGPTAALIGSYA</sequence>
<evidence type="ECO:0000256" key="1">
    <source>
        <dbReference type="SAM" id="MobiDB-lite"/>
    </source>
</evidence>
<feature type="compositionally biased region" description="Polar residues" evidence="1">
    <location>
        <begin position="403"/>
        <end position="419"/>
    </location>
</feature>
<protein>
    <recommendedName>
        <fullName evidence="4">Proteophosphoglycan ppg4</fullName>
    </recommendedName>
</protein>
<keyword evidence="3" id="KW-1185">Reference proteome</keyword>
<organism evidence="2 3">
    <name type="scientific">Rhodotorula taiwanensis</name>
    <dbReference type="NCBI Taxonomy" id="741276"/>
    <lineage>
        <taxon>Eukaryota</taxon>
        <taxon>Fungi</taxon>
        <taxon>Dikarya</taxon>
        <taxon>Basidiomycota</taxon>
        <taxon>Pucciniomycotina</taxon>
        <taxon>Microbotryomycetes</taxon>
        <taxon>Sporidiobolales</taxon>
        <taxon>Sporidiobolaceae</taxon>
        <taxon>Rhodotorula</taxon>
    </lineage>
</organism>
<feature type="compositionally biased region" description="Basic residues" evidence="1">
    <location>
        <begin position="538"/>
        <end position="550"/>
    </location>
</feature>
<accession>A0A2S5B0R7</accession>
<feature type="compositionally biased region" description="Low complexity" evidence="1">
    <location>
        <begin position="602"/>
        <end position="618"/>
    </location>
</feature>
<feature type="compositionally biased region" description="Polar residues" evidence="1">
    <location>
        <begin position="50"/>
        <end position="75"/>
    </location>
</feature>
<feature type="compositionally biased region" description="Polar residues" evidence="1">
    <location>
        <begin position="198"/>
        <end position="207"/>
    </location>
</feature>
<feature type="region of interest" description="Disordered" evidence="1">
    <location>
        <begin position="23"/>
        <end position="77"/>
    </location>
</feature>
<feature type="compositionally biased region" description="Polar residues" evidence="1">
    <location>
        <begin position="220"/>
        <end position="237"/>
    </location>
</feature>
<reference evidence="2 3" key="1">
    <citation type="journal article" date="2018" name="Front. Microbiol.">
        <title>Prospects for Fungal Bioremediation of Acidic Radioactive Waste Sites: Characterization and Genome Sequence of Rhodotorula taiwanensis MD1149.</title>
        <authorList>
            <person name="Tkavc R."/>
            <person name="Matrosova V.Y."/>
            <person name="Grichenko O.E."/>
            <person name="Gostincar C."/>
            <person name="Volpe R.P."/>
            <person name="Klimenkova P."/>
            <person name="Gaidamakova E.K."/>
            <person name="Zhou C.E."/>
            <person name="Stewart B.J."/>
            <person name="Lyman M.G."/>
            <person name="Malfatti S.A."/>
            <person name="Rubinfeld B."/>
            <person name="Courtot M."/>
            <person name="Singh J."/>
            <person name="Dalgard C.L."/>
            <person name="Hamilton T."/>
            <person name="Frey K.G."/>
            <person name="Gunde-Cimerman N."/>
            <person name="Dugan L."/>
            <person name="Daly M.J."/>
        </authorList>
    </citation>
    <scope>NUCLEOTIDE SEQUENCE [LARGE SCALE GENOMIC DNA]</scope>
    <source>
        <strain evidence="2 3">MD1149</strain>
    </source>
</reference>
<dbReference type="OrthoDB" id="2529160at2759"/>
<gene>
    <name evidence="2" type="ORF">BMF94_6847</name>
</gene>
<feature type="region of interest" description="Disordered" evidence="1">
    <location>
        <begin position="90"/>
        <end position="148"/>
    </location>
</feature>
<evidence type="ECO:0000313" key="3">
    <source>
        <dbReference type="Proteomes" id="UP000237144"/>
    </source>
</evidence>
<feature type="region of interest" description="Disordered" evidence="1">
    <location>
        <begin position="746"/>
        <end position="767"/>
    </location>
</feature>
<feature type="region of interest" description="Disordered" evidence="1">
    <location>
        <begin position="192"/>
        <end position="312"/>
    </location>
</feature>
<comment type="caution">
    <text evidence="2">The sequence shown here is derived from an EMBL/GenBank/DDBJ whole genome shotgun (WGS) entry which is preliminary data.</text>
</comment>
<feature type="compositionally biased region" description="Low complexity" evidence="1">
    <location>
        <begin position="472"/>
        <end position="490"/>
    </location>
</feature>
<feature type="region of interest" description="Disordered" evidence="1">
    <location>
        <begin position="402"/>
        <end position="563"/>
    </location>
</feature>
<name>A0A2S5B0R7_9BASI</name>
<evidence type="ECO:0008006" key="4">
    <source>
        <dbReference type="Google" id="ProtNLM"/>
    </source>
</evidence>
<proteinExistence type="predicted"/>
<feature type="compositionally biased region" description="Polar residues" evidence="1">
    <location>
        <begin position="95"/>
        <end position="112"/>
    </location>
</feature>
<evidence type="ECO:0000313" key="2">
    <source>
        <dbReference type="EMBL" id="POY70261.1"/>
    </source>
</evidence>
<feature type="compositionally biased region" description="Basic residues" evidence="1">
    <location>
        <begin position="444"/>
        <end position="453"/>
    </location>
</feature>
<feature type="region of interest" description="Disordered" evidence="1">
    <location>
        <begin position="586"/>
        <end position="667"/>
    </location>
</feature>
<feature type="compositionally biased region" description="Low complexity" evidence="1">
    <location>
        <begin position="274"/>
        <end position="287"/>
    </location>
</feature>
<dbReference type="Proteomes" id="UP000237144">
    <property type="component" value="Unassembled WGS sequence"/>
</dbReference>
<feature type="compositionally biased region" description="Polar residues" evidence="1">
    <location>
        <begin position="294"/>
        <end position="308"/>
    </location>
</feature>